<feature type="domain" description="NADP-dependent oxidoreductase" evidence="2">
    <location>
        <begin position="15"/>
        <end position="308"/>
    </location>
</feature>
<dbReference type="InterPro" id="IPR050523">
    <property type="entry name" value="AKR_Detox_Biosynth"/>
</dbReference>
<dbReference type="SUPFAM" id="SSF51430">
    <property type="entry name" value="NAD(P)-linked oxidoreductase"/>
    <property type="match status" value="1"/>
</dbReference>
<proteinExistence type="predicted"/>
<dbReference type="PANTHER" id="PTHR43364">
    <property type="entry name" value="NADH-SPECIFIC METHYLGLYOXAL REDUCTASE-RELATED"/>
    <property type="match status" value="1"/>
</dbReference>
<dbReference type="CDD" id="cd19080">
    <property type="entry name" value="AKR_AKR9A_9B"/>
    <property type="match status" value="1"/>
</dbReference>
<accession>A0A2M8PGU6</accession>
<dbReference type="AlphaFoldDB" id="A0A2M8PGU6"/>
<evidence type="ECO:0000256" key="1">
    <source>
        <dbReference type="ARBA" id="ARBA00023002"/>
    </source>
</evidence>
<dbReference type="InterPro" id="IPR036812">
    <property type="entry name" value="NAD(P)_OxRdtase_dom_sf"/>
</dbReference>
<dbReference type="Pfam" id="PF00248">
    <property type="entry name" value="Aldo_ket_red"/>
    <property type="match status" value="1"/>
</dbReference>
<dbReference type="FunFam" id="3.20.20.100:FF:000004">
    <property type="entry name" value="Oxidoreductase, aldo/keto reductase"/>
    <property type="match status" value="1"/>
</dbReference>
<name>A0A2M8PGU6_9CHLR</name>
<dbReference type="GO" id="GO:0005829">
    <property type="term" value="C:cytosol"/>
    <property type="evidence" value="ECO:0007669"/>
    <property type="project" value="TreeGrafter"/>
</dbReference>
<dbReference type="PANTHER" id="PTHR43364:SF4">
    <property type="entry name" value="NAD(P)-LINKED OXIDOREDUCTASE SUPERFAMILY PROTEIN"/>
    <property type="match status" value="1"/>
</dbReference>
<dbReference type="EMBL" id="PGTM01000032">
    <property type="protein sequence ID" value="PJF36763.1"/>
    <property type="molecule type" value="Genomic_DNA"/>
</dbReference>
<dbReference type="Gene3D" id="3.20.20.100">
    <property type="entry name" value="NADP-dependent oxidoreductase domain"/>
    <property type="match status" value="1"/>
</dbReference>
<dbReference type="GO" id="GO:0016491">
    <property type="term" value="F:oxidoreductase activity"/>
    <property type="evidence" value="ECO:0007669"/>
    <property type="project" value="UniProtKB-KW"/>
</dbReference>
<evidence type="ECO:0000313" key="4">
    <source>
        <dbReference type="Proteomes" id="UP000229681"/>
    </source>
</evidence>
<protein>
    <submittedName>
        <fullName evidence="3">Aldo/keto reductase</fullName>
    </submittedName>
</protein>
<keyword evidence="1" id="KW-0560">Oxidoreductase</keyword>
<evidence type="ECO:0000313" key="3">
    <source>
        <dbReference type="EMBL" id="PJF36763.1"/>
    </source>
</evidence>
<reference evidence="3 4" key="1">
    <citation type="submission" date="2017-11" db="EMBL/GenBank/DDBJ databases">
        <title>Evolution of Phototrophy in the Chloroflexi Phylum Driven by Horizontal Gene Transfer.</title>
        <authorList>
            <person name="Ward L.M."/>
            <person name="Hemp J."/>
            <person name="Shih P.M."/>
            <person name="Mcglynn S.E."/>
            <person name="Fischer W."/>
        </authorList>
    </citation>
    <scope>NUCLEOTIDE SEQUENCE [LARGE SCALE GENOMIC DNA]</scope>
    <source>
        <strain evidence="3">JP3_13</strain>
    </source>
</reference>
<dbReference type="Proteomes" id="UP000229681">
    <property type="component" value="Unassembled WGS sequence"/>
</dbReference>
<evidence type="ECO:0000259" key="2">
    <source>
        <dbReference type="Pfam" id="PF00248"/>
    </source>
</evidence>
<gene>
    <name evidence="3" type="ORF">CUN49_03745</name>
</gene>
<sequence>MRYKLFGRSGLRVSELALGTMTFGEDWGWGAPKEEARKLFDAYAEAGGNFIDTANNYTGGTSERLVGEFIASDRQHFVVATKYTLSTRSGDPNFSGNHRKNMLQALEASLRRLNTDYVDIYWLHAWDFLTPLDEILRAFDDLVRQGKVLYIGISDTPAWIVSMANMLADLRGWTRFTGLQIRYSLVDRAAERDLLPMAQALGLAVTPWGILGSGVLTGKYNAGREGVQGRAANWQIAEQALNIAREVGAIAEAIGASPSQVAIAWLRQQRGLIIPLLGARKLEQLKDNLGALKVQLEPTHLARLEAVSRIDLGFPHDFLASGEIRNIVYGGTRDQIDWQQP</sequence>
<comment type="caution">
    <text evidence="3">The sequence shown here is derived from an EMBL/GenBank/DDBJ whole genome shotgun (WGS) entry which is preliminary data.</text>
</comment>
<organism evidence="3 4">
    <name type="scientific">Candidatus Thermofonsia Clade 1 bacterium</name>
    <dbReference type="NCBI Taxonomy" id="2364210"/>
    <lineage>
        <taxon>Bacteria</taxon>
        <taxon>Bacillati</taxon>
        <taxon>Chloroflexota</taxon>
        <taxon>Candidatus Thermofontia</taxon>
        <taxon>Candidatus Thermofonsia Clade 1</taxon>
    </lineage>
</organism>
<dbReference type="InterPro" id="IPR023210">
    <property type="entry name" value="NADP_OxRdtase_dom"/>
</dbReference>